<dbReference type="InterPro" id="IPR036866">
    <property type="entry name" value="RibonucZ/Hydroxyglut_hydro"/>
</dbReference>
<dbReference type="InterPro" id="IPR051453">
    <property type="entry name" value="MBL_Glyoxalase_II"/>
</dbReference>
<keyword evidence="7" id="KW-1185">Reference proteome</keyword>
<sequence>MKIEQLTVGMMNVCCYIVSCEKTGKAAVIDPGGDEGKILAACKKSGLEVISIINTHGHPDHVCGNGPLQQATDAKIIMHRADAEFFSTEEARSYFAMLGLPESPPADILVEDGSIISIGEEQLTVIHTPGHSPGGMCLYHAPDCFTGDTLFVGGVGRTDFPGGSMKELSQSISERLLTLPPETIVWPGHSYGGSKSTIGKEARSNPYFNSYL</sequence>
<evidence type="ECO:0000256" key="1">
    <source>
        <dbReference type="ARBA" id="ARBA00001947"/>
    </source>
</evidence>
<evidence type="ECO:0000256" key="4">
    <source>
        <dbReference type="ARBA" id="ARBA00022833"/>
    </source>
</evidence>
<keyword evidence="2" id="KW-0479">Metal-binding</keyword>
<dbReference type="GO" id="GO:0046872">
    <property type="term" value="F:metal ion binding"/>
    <property type="evidence" value="ECO:0007669"/>
    <property type="project" value="UniProtKB-KW"/>
</dbReference>
<dbReference type="Pfam" id="PF00753">
    <property type="entry name" value="Lactamase_B"/>
    <property type="match status" value="1"/>
</dbReference>
<dbReference type="PANTHER" id="PTHR46233:SF3">
    <property type="entry name" value="HYDROXYACYLGLUTATHIONE HYDROLASE GLOC"/>
    <property type="match status" value="1"/>
</dbReference>
<comment type="caution">
    <text evidence="6">The sequence shown here is derived from an EMBL/GenBank/DDBJ whole genome shotgun (WGS) entry which is preliminary data.</text>
</comment>
<dbReference type="SUPFAM" id="SSF56281">
    <property type="entry name" value="Metallo-hydrolase/oxidoreductase"/>
    <property type="match status" value="1"/>
</dbReference>
<comment type="cofactor">
    <cofactor evidence="1">
        <name>Zn(2+)</name>
        <dbReference type="ChEBI" id="CHEBI:29105"/>
    </cofactor>
</comment>
<reference evidence="6" key="1">
    <citation type="submission" date="2017-07" db="EMBL/GenBank/DDBJ databases">
        <title>The cable genome - Insights into the physiology and evolution of filamentous bacteria capable of sulfide oxidation via long distance electron transfer.</title>
        <authorList>
            <person name="Thorup C."/>
            <person name="Bjerg J.T."/>
            <person name="Schreiber L."/>
            <person name="Nielsen L.P."/>
            <person name="Kjeldsen K.U."/>
            <person name="Boesen T."/>
            <person name="Boggild A."/>
            <person name="Meysman F."/>
            <person name="Geelhoed J."/>
            <person name="Schramm A."/>
        </authorList>
    </citation>
    <scope>NUCLEOTIDE SEQUENCE [LARGE SCALE GENOMIC DNA]</scope>
    <source>
        <strain evidence="6">GS</strain>
    </source>
</reference>
<proteinExistence type="predicted"/>
<name>A0A521G1N0_9BACT</name>
<keyword evidence="3" id="KW-0378">Hydrolase</keyword>
<dbReference type="SMART" id="SM00849">
    <property type="entry name" value="Lactamase_B"/>
    <property type="match status" value="1"/>
</dbReference>
<dbReference type="EMBL" id="NQJD01000014">
    <property type="protein sequence ID" value="TAA74934.1"/>
    <property type="molecule type" value="Genomic_DNA"/>
</dbReference>
<dbReference type="Gene3D" id="3.60.15.10">
    <property type="entry name" value="Ribonuclease Z/Hydroxyacylglutathione hydrolase-like"/>
    <property type="match status" value="1"/>
</dbReference>
<dbReference type="GO" id="GO:0016787">
    <property type="term" value="F:hydrolase activity"/>
    <property type="evidence" value="ECO:0007669"/>
    <property type="project" value="UniProtKB-KW"/>
</dbReference>
<feature type="domain" description="Metallo-beta-lactamase" evidence="5">
    <location>
        <begin position="12"/>
        <end position="189"/>
    </location>
</feature>
<dbReference type="CDD" id="cd06262">
    <property type="entry name" value="metallo-hydrolase-like_MBL-fold"/>
    <property type="match status" value="1"/>
</dbReference>
<gene>
    <name evidence="6" type="ORF">CDV28_11419</name>
</gene>
<evidence type="ECO:0000313" key="6">
    <source>
        <dbReference type="EMBL" id="TAA74934.1"/>
    </source>
</evidence>
<protein>
    <submittedName>
        <fullName evidence="6">Glyoxylase, beta-lactamase superfamily II</fullName>
    </submittedName>
</protein>
<dbReference type="AlphaFoldDB" id="A0A521G1N0"/>
<evidence type="ECO:0000256" key="3">
    <source>
        <dbReference type="ARBA" id="ARBA00022801"/>
    </source>
</evidence>
<evidence type="ECO:0000259" key="5">
    <source>
        <dbReference type="SMART" id="SM00849"/>
    </source>
</evidence>
<evidence type="ECO:0000313" key="7">
    <source>
        <dbReference type="Proteomes" id="UP000316238"/>
    </source>
</evidence>
<evidence type="ECO:0000256" key="2">
    <source>
        <dbReference type="ARBA" id="ARBA00022723"/>
    </source>
</evidence>
<accession>A0A521G1N0</accession>
<organism evidence="6 7">
    <name type="scientific">Candidatus Electronema aureum</name>
    <dbReference type="NCBI Taxonomy" id="2005002"/>
    <lineage>
        <taxon>Bacteria</taxon>
        <taxon>Pseudomonadati</taxon>
        <taxon>Thermodesulfobacteriota</taxon>
        <taxon>Desulfobulbia</taxon>
        <taxon>Desulfobulbales</taxon>
        <taxon>Desulfobulbaceae</taxon>
        <taxon>Candidatus Electronema</taxon>
    </lineage>
</organism>
<keyword evidence="4" id="KW-0862">Zinc</keyword>
<dbReference type="Proteomes" id="UP000316238">
    <property type="component" value="Unassembled WGS sequence"/>
</dbReference>
<dbReference type="InterPro" id="IPR001279">
    <property type="entry name" value="Metallo-B-lactamas"/>
</dbReference>
<dbReference type="PANTHER" id="PTHR46233">
    <property type="entry name" value="HYDROXYACYLGLUTATHIONE HYDROLASE GLOC"/>
    <property type="match status" value="1"/>
</dbReference>